<comment type="caution">
    <text evidence="2">The sequence shown here is derived from an EMBL/GenBank/DDBJ whole genome shotgun (WGS) entry which is preliminary data.</text>
</comment>
<evidence type="ECO:0000313" key="3">
    <source>
        <dbReference type="Proteomes" id="UP000030101"/>
    </source>
</evidence>
<keyword evidence="3" id="KW-1185">Reference proteome</keyword>
<dbReference type="Pfam" id="PF02589">
    <property type="entry name" value="LUD_dom"/>
    <property type="match status" value="1"/>
</dbReference>
<gene>
    <name evidence="2" type="ORF">HQ43_08250</name>
</gene>
<evidence type="ECO:0000313" key="2">
    <source>
        <dbReference type="EMBL" id="KGN92026.1"/>
    </source>
</evidence>
<protein>
    <recommendedName>
        <fullName evidence="1">LUD domain-containing protein</fullName>
    </recommendedName>
</protein>
<dbReference type="RefSeq" id="WP_036791843.1">
    <property type="nucleotide sequence ID" value="NZ_JQZV01000013.1"/>
</dbReference>
<accession>A0ABR4XKW9</accession>
<sequence length="193" mass="21673">MNSKDTILQSLRENILEVFPKPEIRISHMRFENKVDQFKEICRGVGGEAYELQDGETIDEAIKRIYPEAKSIACNMPEVTCATLNPDNVNTPAELNGMDLVVCRGIFGVCENGAIYYEQQYKQRAIYFIAESLLFILPKSELVDTMHEAMPRISHKFEGEFRGFISGPSKTADIEQALVKGAHGAKESVVLLI</sequence>
<dbReference type="InterPro" id="IPR003741">
    <property type="entry name" value="LUD_dom"/>
</dbReference>
<proteinExistence type="predicted"/>
<dbReference type="InterPro" id="IPR037171">
    <property type="entry name" value="NagB/RpiA_transferase-like"/>
</dbReference>
<feature type="domain" description="LUD" evidence="1">
    <location>
        <begin position="36"/>
        <end position="193"/>
    </location>
</feature>
<evidence type="ECO:0000259" key="1">
    <source>
        <dbReference type="Pfam" id="PF02589"/>
    </source>
</evidence>
<dbReference type="EMBL" id="JQZV01000013">
    <property type="protein sequence ID" value="KGN92026.1"/>
    <property type="molecule type" value="Genomic_DNA"/>
</dbReference>
<dbReference type="InterPro" id="IPR024185">
    <property type="entry name" value="FTHF_cligase-like_sf"/>
</dbReference>
<dbReference type="Proteomes" id="UP000030101">
    <property type="component" value="Unassembled WGS sequence"/>
</dbReference>
<dbReference type="PANTHER" id="PTHR43682">
    <property type="entry name" value="LACTATE UTILIZATION PROTEIN C"/>
    <property type="match status" value="1"/>
</dbReference>
<dbReference type="PANTHER" id="PTHR43682:SF1">
    <property type="entry name" value="LACTATE UTILIZATION PROTEIN C"/>
    <property type="match status" value="1"/>
</dbReference>
<dbReference type="Gene3D" id="3.40.50.10420">
    <property type="entry name" value="NagB/RpiA/CoA transferase-like"/>
    <property type="match status" value="1"/>
</dbReference>
<name>A0ABR4XKW9_9PORP</name>
<organism evidence="2 3">
    <name type="scientific">Porphyromonas canoris</name>
    <dbReference type="NCBI Taxonomy" id="36875"/>
    <lineage>
        <taxon>Bacteria</taxon>
        <taxon>Pseudomonadati</taxon>
        <taxon>Bacteroidota</taxon>
        <taxon>Bacteroidia</taxon>
        <taxon>Bacteroidales</taxon>
        <taxon>Porphyromonadaceae</taxon>
        <taxon>Porphyromonas</taxon>
    </lineage>
</organism>
<reference evidence="2 3" key="1">
    <citation type="submission" date="2014-08" db="EMBL/GenBank/DDBJ databases">
        <title>Porphyromonas canoris strain:OH2762 Genome sequencing.</title>
        <authorList>
            <person name="Wallis C."/>
            <person name="Deusch O."/>
            <person name="O'Flynn C."/>
            <person name="Davis I."/>
            <person name="Jospin G."/>
            <person name="Darling A.E."/>
            <person name="Coil D.A."/>
            <person name="Alexiev A."/>
            <person name="Horsfall A."/>
            <person name="Kirkwood N."/>
            <person name="Harris S."/>
            <person name="Eisen J.A."/>
        </authorList>
    </citation>
    <scope>NUCLEOTIDE SEQUENCE [LARGE SCALE GENOMIC DNA]</scope>
    <source>
        <strain evidence="3">COT-108 OH2762</strain>
    </source>
</reference>
<dbReference type="SUPFAM" id="SSF100950">
    <property type="entry name" value="NagB/RpiA/CoA transferase-like"/>
    <property type="match status" value="1"/>
</dbReference>